<dbReference type="PATRIC" id="fig|1166018.3.peg.430"/>
<dbReference type="STRING" id="1166018.FAES_0422"/>
<dbReference type="EMBL" id="HE796683">
    <property type="protein sequence ID" value="CCG98434.1"/>
    <property type="molecule type" value="Genomic_DNA"/>
</dbReference>
<evidence type="ECO:0000259" key="2">
    <source>
        <dbReference type="Pfam" id="PF04024"/>
    </source>
</evidence>
<evidence type="ECO:0000313" key="4">
    <source>
        <dbReference type="Proteomes" id="UP000011058"/>
    </source>
</evidence>
<reference evidence="3 4" key="1">
    <citation type="journal article" date="2012" name="J. Bacteriol.">
        <title>Genome Sequence of Fibrella aestuarina BUZ 2T, a Filamentous Marine Bacterium.</title>
        <authorList>
            <person name="Filippini M."/>
            <person name="Qi W."/>
            <person name="Blom J."/>
            <person name="Goesmann A."/>
            <person name="Smits T.H."/>
            <person name="Bagheri H.C."/>
        </authorList>
    </citation>
    <scope>NUCLEOTIDE SEQUENCE [LARGE SCALE GENOMIC DNA]</scope>
    <source>
        <strain evidence="4">BUZ 2T</strain>
    </source>
</reference>
<keyword evidence="1" id="KW-0812">Transmembrane</keyword>
<evidence type="ECO:0000256" key="1">
    <source>
        <dbReference type="SAM" id="Phobius"/>
    </source>
</evidence>
<dbReference type="KEGG" id="fae:FAES_0422"/>
<dbReference type="Proteomes" id="UP000011058">
    <property type="component" value="Chromosome"/>
</dbReference>
<dbReference type="RefSeq" id="WP_015329534.1">
    <property type="nucleotide sequence ID" value="NC_020054.1"/>
</dbReference>
<dbReference type="eggNOG" id="COG1983">
    <property type="taxonomic scope" value="Bacteria"/>
</dbReference>
<keyword evidence="1" id="KW-1133">Transmembrane helix</keyword>
<dbReference type="InterPro" id="IPR007168">
    <property type="entry name" value="Phageshock_PspC_N"/>
</dbReference>
<proteinExistence type="predicted"/>
<dbReference type="HOGENOM" id="CLU_182832_1_0_10"/>
<evidence type="ECO:0000313" key="3">
    <source>
        <dbReference type="EMBL" id="CCG98434.1"/>
    </source>
</evidence>
<gene>
    <name evidence="3" type="ORF">FAES_0422</name>
</gene>
<accession>I0K2T1</accession>
<protein>
    <recommendedName>
        <fullName evidence="2">Phage shock protein PspC N-terminal domain-containing protein</fullName>
    </recommendedName>
</protein>
<feature type="transmembrane region" description="Helical" evidence="1">
    <location>
        <begin position="46"/>
        <end position="69"/>
    </location>
</feature>
<organism evidence="3 4">
    <name type="scientific">Fibrella aestuarina BUZ 2</name>
    <dbReference type="NCBI Taxonomy" id="1166018"/>
    <lineage>
        <taxon>Bacteria</taxon>
        <taxon>Pseudomonadati</taxon>
        <taxon>Bacteroidota</taxon>
        <taxon>Cytophagia</taxon>
        <taxon>Cytophagales</taxon>
        <taxon>Spirosomataceae</taxon>
        <taxon>Fibrella</taxon>
    </lineage>
</organism>
<dbReference type="Pfam" id="PF04024">
    <property type="entry name" value="PspC"/>
    <property type="match status" value="1"/>
</dbReference>
<keyword evidence="1" id="KW-0472">Membrane</keyword>
<name>I0K2T1_9BACT</name>
<dbReference type="AlphaFoldDB" id="I0K2T1"/>
<sequence length="86" mass="10116">MFASNINKRMDQVLNRLRFFVEQQAFGVCAHLGQRMNIPANSIRLYFIYTSCLTLGSPVILYLIAAFWLELRTHLRRRANPTIWDL</sequence>
<keyword evidence="4" id="KW-1185">Reference proteome</keyword>
<feature type="domain" description="Phage shock protein PspC N-terminal" evidence="2">
    <location>
        <begin position="26"/>
        <end position="69"/>
    </location>
</feature>